<dbReference type="Proteomes" id="UP000294564">
    <property type="component" value="Unassembled WGS sequence"/>
</dbReference>
<proteinExistence type="predicted"/>
<dbReference type="OrthoDB" id="981314at2"/>
<comment type="caution">
    <text evidence="1">The sequence shown here is derived from an EMBL/GenBank/DDBJ whole genome shotgun (WGS) entry which is preliminary data.</text>
</comment>
<evidence type="ECO:0000313" key="1">
    <source>
        <dbReference type="EMBL" id="TCP22990.1"/>
    </source>
</evidence>
<protein>
    <submittedName>
        <fullName evidence="1">SH3 domain-containing protein</fullName>
    </submittedName>
</protein>
<dbReference type="EMBL" id="SLXM01000010">
    <property type="protein sequence ID" value="TCP22990.1"/>
    <property type="molecule type" value="Genomic_DNA"/>
</dbReference>
<dbReference type="RefSeq" id="WP_132795769.1">
    <property type="nucleotide sequence ID" value="NZ_SLXM01000010.1"/>
</dbReference>
<sequence>MKKIIIAIISLSTILVSCGTEGGKKSDKTVEDQTNEVKNEDAVTEEVSDDKSGDAICLLDKLSVRATPDDKGKWITSMSLGEKVYYTGESVTDSVSKKEYLKIKLIDGKEGWSRATFLAVDGKVGVMTQDANVYKRPDLLTKTDTKYSPMDIIAVVATQDDWAQVKGKRAEGQYIEEVWVKADNISDKSVDIAAAKFAGLAMAKETMTDRIKALQEIVDNSDFSETSFMDLIKDKIRDYESKNKAVDVQDVKVEE</sequence>
<accession>A0A4R2NMY7</accession>
<dbReference type="Gene3D" id="2.30.30.40">
    <property type="entry name" value="SH3 Domains"/>
    <property type="match status" value="1"/>
</dbReference>
<keyword evidence="2" id="KW-1185">Reference proteome</keyword>
<organism evidence="1 2">
    <name type="scientific">Tenacibaculum skagerrakense</name>
    <dbReference type="NCBI Taxonomy" id="186571"/>
    <lineage>
        <taxon>Bacteria</taxon>
        <taxon>Pseudomonadati</taxon>
        <taxon>Bacteroidota</taxon>
        <taxon>Flavobacteriia</taxon>
        <taxon>Flavobacteriales</taxon>
        <taxon>Flavobacteriaceae</taxon>
        <taxon>Tenacibaculum</taxon>
    </lineage>
</organism>
<reference evidence="1 2" key="1">
    <citation type="submission" date="2019-03" db="EMBL/GenBank/DDBJ databases">
        <title>Genomic Encyclopedia of Type Strains, Phase IV (KMG-IV): sequencing the most valuable type-strain genomes for metagenomic binning, comparative biology and taxonomic classification.</title>
        <authorList>
            <person name="Goeker M."/>
        </authorList>
    </citation>
    <scope>NUCLEOTIDE SEQUENCE [LARGE SCALE GENOMIC DNA]</scope>
    <source>
        <strain evidence="1 2">DSM 14836</strain>
    </source>
</reference>
<gene>
    <name evidence="1" type="ORF">EV195_110121</name>
</gene>
<dbReference type="PROSITE" id="PS51257">
    <property type="entry name" value="PROKAR_LIPOPROTEIN"/>
    <property type="match status" value="1"/>
</dbReference>
<evidence type="ECO:0000313" key="2">
    <source>
        <dbReference type="Proteomes" id="UP000294564"/>
    </source>
</evidence>
<dbReference type="AlphaFoldDB" id="A0A4R2NMY7"/>
<name>A0A4R2NMY7_9FLAO</name>